<dbReference type="SUPFAM" id="SSF53448">
    <property type="entry name" value="Nucleotide-diphospho-sugar transferases"/>
    <property type="match status" value="1"/>
</dbReference>
<dbReference type="Pfam" id="PF00535">
    <property type="entry name" value="Glycos_transf_2"/>
    <property type="match status" value="1"/>
</dbReference>
<keyword evidence="1" id="KW-1003">Cell membrane</keyword>
<accession>A0ABR8TS23</accession>
<sequence length="284" mass="32665">MKICVVPVCYNSYDDALRLLESVNRAYKACPNLTLDVILADNSTIPTRQDVSSWQFEYSFRYLRNDNIGYYPAFNRALDTLPHGAEVYDFVVVCNVDLIVADDFFSALLNSSVSNETGLIAPSIISDKDGRDLNPKIMSRPSARKIQFMRLVCSSVTLFRWYQKLSRMRERARSRAQCTHVSSPSLESSNKKLMYGAHGSFMIFTQNYFLKGGHVAYPRFLFGEEVFVAEQLRMHRLNIDHVPTLRVYDKEHASTSQVNLAFICAEHKKSYDYLYSNFYMKNIG</sequence>
<keyword evidence="1" id="KW-0472">Membrane</keyword>
<proteinExistence type="predicted"/>
<dbReference type="RefSeq" id="WP_251837357.1">
    <property type="nucleotide sequence ID" value="NZ_JACSQG010000010.1"/>
</dbReference>
<dbReference type="InterPro" id="IPR001173">
    <property type="entry name" value="Glyco_trans_2-like"/>
</dbReference>
<organism evidence="3 4">
    <name type="scientific">Serpens gallinarum</name>
    <dbReference type="NCBI Taxonomy" id="2763075"/>
    <lineage>
        <taxon>Bacteria</taxon>
        <taxon>Pseudomonadati</taxon>
        <taxon>Pseudomonadota</taxon>
        <taxon>Gammaproteobacteria</taxon>
        <taxon>Pseudomonadales</taxon>
        <taxon>Pseudomonadaceae</taxon>
        <taxon>Pseudomonas</taxon>
    </lineage>
</organism>
<evidence type="ECO:0000313" key="3">
    <source>
        <dbReference type="EMBL" id="MBD7978572.1"/>
    </source>
</evidence>
<dbReference type="Proteomes" id="UP000611945">
    <property type="component" value="Unassembled WGS sequence"/>
</dbReference>
<gene>
    <name evidence="3" type="ORF">H9642_15410</name>
</gene>
<evidence type="ECO:0000259" key="2">
    <source>
        <dbReference type="Pfam" id="PF00535"/>
    </source>
</evidence>
<name>A0ABR8TS23_9PSED</name>
<evidence type="ECO:0000256" key="1">
    <source>
        <dbReference type="ARBA" id="ARBA00022519"/>
    </source>
</evidence>
<keyword evidence="4" id="KW-1185">Reference proteome</keyword>
<reference evidence="3 4" key="1">
    <citation type="submission" date="2020-08" db="EMBL/GenBank/DDBJ databases">
        <title>A Genomic Blueprint of the Chicken Gut Microbiome.</title>
        <authorList>
            <person name="Gilroy R."/>
            <person name="Ravi A."/>
            <person name="Getino M."/>
            <person name="Pursley I."/>
            <person name="Horton D.L."/>
            <person name="Alikhan N.-F."/>
            <person name="Baker D."/>
            <person name="Gharbi K."/>
            <person name="Hall N."/>
            <person name="Watson M."/>
            <person name="Adriaenssens E.M."/>
            <person name="Foster-Nyarko E."/>
            <person name="Jarju S."/>
            <person name="Secka A."/>
            <person name="Antonio M."/>
            <person name="Oren A."/>
            <person name="Chaudhuri R."/>
            <person name="La Ragione R.M."/>
            <person name="Hildebrand F."/>
            <person name="Pallen M.J."/>
        </authorList>
    </citation>
    <scope>NUCLEOTIDE SEQUENCE [LARGE SCALE GENOMIC DNA]</scope>
    <source>
        <strain evidence="3 4">Sa2CUA2</strain>
    </source>
</reference>
<protein>
    <submittedName>
        <fullName evidence="3">Glycosyltransferase family 2 protein</fullName>
    </submittedName>
</protein>
<dbReference type="Gene3D" id="3.90.550.10">
    <property type="entry name" value="Spore Coat Polysaccharide Biosynthesis Protein SpsA, Chain A"/>
    <property type="match status" value="1"/>
</dbReference>
<feature type="domain" description="Glycosyltransferase 2-like" evidence="2">
    <location>
        <begin position="5"/>
        <end position="140"/>
    </location>
</feature>
<comment type="caution">
    <text evidence="3">The sequence shown here is derived from an EMBL/GenBank/DDBJ whole genome shotgun (WGS) entry which is preliminary data.</text>
</comment>
<dbReference type="InterPro" id="IPR029044">
    <property type="entry name" value="Nucleotide-diphossugar_trans"/>
</dbReference>
<dbReference type="EMBL" id="JACSQG010000010">
    <property type="protein sequence ID" value="MBD7978572.1"/>
    <property type="molecule type" value="Genomic_DNA"/>
</dbReference>
<evidence type="ECO:0000313" key="4">
    <source>
        <dbReference type="Proteomes" id="UP000611945"/>
    </source>
</evidence>
<keyword evidence="1" id="KW-0997">Cell inner membrane</keyword>